<protein>
    <recommendedName>
        <fullName evidence="3">Lipoprotein</fullName>
    </recommendedName>
</protein>
<dbReference type="PATRIC" id="fig|394096.3.peg.3570"/>
<evidence type="ECO:0000313" key="1">
    <source>
        <dbReference type="EMBL" id="KFE68293.1"/>
    </source>
</evidence>
<dbReference type="RefSeq" id="WP_044188933.1">
    <property type="nucleotide sequence ID" value="NZ_JMCB01000006.1"/>
</dbReference>
<gene>
    <name evidence="1" type="ORF">DB31_7530</name>
</gene>
<dbReference type="PROSITE" id="PS51257">
    <property type="entry name" value="PROKAR_LIPOPROTEIN"/>
    <property type="match status" value="1"/>
</dbReference>
<proteinExistence type="predicted"/>
<reference evidence="1 2" key="1">
    <citation type="submission" date="2014-04" db="EMBL/GenBank/DDBJ databases">
        <title>Genome assembly of Hyalangium minutum DSM 14724.</title>
        <authorList>
            <person name="Sharma G."/>
            <person name="Subramanian S."/>
        </authorList>
    </citation>
    <scope>NUCLEOTIDE SEQUENCE [LARGE SCALE GENOMIC DNA]</scope>
    <source>
        <strain evidence="1 2">DSM 14724</strain>
    </source>
</reference>
<name>A0A085WKT0_9BACT</name>
<dbReference type="Proteomes" id="UP000028725">
    <property type="component" value="Unassembled WGS sequence"/>
</dbReference>
<keyword evidence="2" id="KW-1185">Reference proteome</keyword>
<dbReference type="EMBL" id="JMCB01000006">
    <property type="protein sequence ID" value="KFE68293.1"/>
    <property type="molecule type" value="Genomic_DNA"/>
</dbReference>
<dbReference type="OrthoDB" id="5382898at2"/>
<sequence length="204" mass="22534">MSSCVVRWGLTLSVMVALSGCASERHRQALYEQAHRHVYAQPIEKVWPQVVSLVAASGYPPRKGGDAFILVSEWRNDTMDSRVVSSSSRIYAEGYRVDSNSCFVRIFRQSIFTGDKGAMSARENSLASSITVGGAGDASPFAEDPIKLNQFLGTSADHTPLTRAPAQMTRSFSRDGELEWKLLQYLDEAKAQAIEARITELEKQ</sequence>
<evidence type="ECO:0000313" key="2">
    <source>
        <dbReference type="Proteomes" id="UP000028725"/>
    </source>
</evidence>
<evidence type="ECO:0008006" key="3">
    <source>
        <dbReference type="Google" id="ProtNLM"/>
    </source>
</evidence>
<accession>A0A085WKT0</accession>
<organism evidence="1 2">
    <name type="scientific">Hyalangium minutum</name>
    <dbReference type="NCBI Taxonomy" id="394096"/>
    <lineage>
        <taxon>Bacteria</taxon>
        <taxon>Pseudomonadati</taxon>
        <taxon>Myxococcota</taxon>
        <taxon>Myxococcia</taxon>
        <taxon>Myxococcales</taxon>
        <taxon>Cystobacterineae</taxon>
        <taxon>Archangiaceae</taxon>
        <taxon>Hyalangium</taxon>
    </lineage>
</organism>
<dbReference type="AlphaFoldDB" id="A0A085WKT0"/>
<dbReference type="STRING" id="394096.DB31_7530"/>
<comment type="caution">
    <text evidence="1">The sequence shown here is derived from an EMBL/GenBank/DDBJ whole genome shotgun (WGS) entry which is preliminary data.</text>
</comment>